<reference evidence="1 2" key="1">
    <citation type="submission" date="2017-11" db="EMBL/GenBank/DDBJ databases">
        <title>De novo assembly and phasing of dikaryotic genomes from two isolates of Puccinia coronata f. sp. avenae, the causal agent of oat crown rust.</title>
        <authorList>
            <person name="Miller M.E."/>
            <person name="Zhang Y."/>
            <person name="Omidvar V."/>
            <person name="Sperschneider J."/>
            <person name="Schwessinger B."/>
            <person name="Raley C."/>
            <person name="Palmer J.M."/>
            <person name="Garnica D."/>
            <person name="Upadhyaya N."/>
            <person name="Rathjen J."/>
            <person name="Taylor J.M."/>
            <person name="Park R.F."/>
            <person name="Dodds P.N."/>
            <person name="Hirsch C.D."/>
            <person name="Kianian S.F."/>
            <person name="Figueroa M."/>
        </authorList>
    </citation>
    <scope>NUCLEOTIDE SEQUENCE [LARGE SCALE GENOMIC DNA]</scope>
    <source>
        <strain evidence="1">12NC29</strain>
    </source>
</reference>
<gene>
    <name evidence="1" type="ORF">PCANC_17392</name>
</gene>
<protein>
    <submittedName>
        <fullName evidence="1">Uncharacterized protein</fullName>
    </submittedName>
</protein>
<proteinExistence type="predicted"/>
<dbReference type="OrthoDB" id="2447315at2759"/>
<comment type="caution">
    <text evidence="1">The sequence shown here is derived from an EMBL/GenBank/DDBJ whole genome shotgun (WGS) entry which is preliminary data.</text>
</comment>
<keyword evidence="2" id="KW-1185">Reference proteome</keyword>
<dbReference type="STRING" id="200324.A0A2N5UZV8"/>
<sequence>MVGQNAVELDIQQEYPKLHPVFNVSLIVKYVGSNSLVDQLVKDDLKEKYYRSEDLVDWSLMDKVLDAQLRRKGNLCKD</sequence>
<name>A0A2N5UZV8_9BASI</name>
<dbReference type="EMBL" id="PGCJ01000149">
    <property type="protein sequence ID" value="PLW43290.1"/>
    <property type="molecule type" value="Genomic_DNA"/>
</dbReference>
<dbReference type="AlphaFoldDB" id="A0A2N5UZV8"/>
<evidence type="ECO:0000313" key="1">
    <source>
        <dbReference type="EMBL" id="PLW43290.1"/>
    </source>
</evidence>
<organism evidence="1 2">
    <name type="scientific">Puccinia coronata f. sp. avenae</name>
    <dbReference type="NCBI Taxonomy" id="200324"/>
    <lineage>
        <taxon>Eukaryota</taxon>
        <taxon>Fungi</taxon>
        <taxon>Dikarya</taxon>
        <taxon>Basidiomycota</taxon>
        <taxon>Pucciniomycotina</taxon>
        <taxon>Pucciniomycetes</taxon>
        <taxon>Pucciniales</taxon>
        <taxon>Pucciniaceae</taxon>
        <taxon>Puccinia</taxon>
    </lineage>
</organism>
<dbReference type="Proteomes" id="UP000235388">
    <property type="component" value="Unassembled WGS sequence"/>
</dbReference>
<accession>A0A2N5UZV8</accession>
<evidence type="ECO:0000313" key="2">
    <source>
        <dbReference type="Proteomes" id="UP000235388"/>
    </source>
</evidence>